<evidence type="ECO:0000256" key="7">
    <source>
        <dbReference type="ARBA" id="ARBA00022679"/>
    </source>
</evidence>
<dbReference type="SUPFAM" id="SSF53901">
    <property type="entry name" value="Thiolase-like"/>
    <property type="match status" value="2"/>
</dbReference>
<dbReference type="InterPro" id="IPR018201">
    <property type="entry name" value="Ketoacyl_synth_AS"/>
</dbReference>
<comment type="subcellular location">
    <subcellularLocation>
        <location evidence="1">Cytoplasm</location>
    </subcellularLocation>
</comment>
<dbReference type="Proteomes" id="UP001055104">
    <property type="component" value="Unassembled WGS sequence"/>
</dbReference>
<keyword evidence="7 17" id="KW-0808">Transferase</keyword>
<comment type="caution">
    <text evidence="19">The sequence shown here is derived from an EMBL/GenBank/DDBJ whole genome shotgun (WGS) entry which is preliminary data.</text>
</comment>
<evidence type="ECO:0000256" key="12">
    <source>
        <dbReference type="ARBA" id="ARBA00039450"/>
    </source>
</evidence>
<dbReference type="PROSITE" id="PS00098">
    <property type="entry name" value="THIOLASE_1"/>
    <property type="match status" value="1"/>
</dbReference>
<evidence type="ECO:0000256" key="15">
    <source>
        <dbReference type="ARBA" id="ARBA00048121"/>
    </source>
</evidence>
<evidence type="ECO:0000256" key="13">
    <source>
        <dbReference type="ARBA" id="ARBA00041620"/>
    </source>
</evidence>
<keyword evidence="9" id="KW-0443">Lipid metabolism</keyword>
<dbReference type="Gene3D" id="3.40.47.10">
    <property type="match status" value="1"/>
</dbReference>
<dbReference type="PROSITE" id="PS52004">
    <property type="entry name" value="KS3_2"/>
    <property type="match status" value="1"/>
</dbReference>
<protein>
    <recommendedName>
        <fullName evidence="12">3-oxoacyl-[acyl-carrier-protein] synthase 1</fullName>
        <ecNumber evidence="4">2.3.1.41</ecNumber>
    </recommendedName>
    <alternativeName>
        <fullName evidence="13">3-oxoacyl-[acyl-carrier-protein] synthase I</fullName>
    </alternativeName>
    <alternativeName>
        <fullName evidence="14">Beta-ketoacyl-ACP synthase I</fullName>
    </alternativeName>
</protein>
<keyword evidence="6" id="KW-0444">Lipid biosynthesis</keyword>
<dbReference type="InterPro" id="IPR020615">
    <property type="entry name" value="Thiolase_acyl_enz_int_AS"/>
</dbReference>
<evidence type="ECO:0000256" key="1">
    <source>
        <dbReference type="ARBA" id="ARBA00004496"/>
    </source>
</evidence>
<evidence type="ECO:0000259" key="18">
    <source>
        <dbReference type="PROSITE" id="PS52004"/>
    </source>
</evidence>
<evidence type="ECO:0000256" key="5">
    <source>
        <dbReference type="ARBA" id="ARBA00022490"/>
    </source>
</evidence>
<comment type="subunit">
    <text evidence="3">Homodimer.</text>
</comment>
<dbReference type="EC" id="2.3.1.41" evidence="4"/>
<dbReference type="PROSITE" id="PS51257">
    <property type="entry name" value="PROKAR_LIPOPROTEIN"/>
    <property type="match status" value="1"/>
</dbReference>
<dbReference type="GO" id="GO:0004315">
    <property type="term" value="F:3-oxoacyl-[acyl-carrier-protein] synthase activity"/>
    <property type="evidence" value="ECO:0007669"/>
    <property type="project" value="UniProtKB-EC"/>
</dbReference>
<evidence type="ECO:0000256" key="10">
    <source>
        <dbReference type="ARBA" id="ARBA00023160"/>
    </source>
</evidence>
<dbReference type="InterPro" id="IPR016039">
    <property type="entry name" value="Thiolase-like"/>
</dbReference>
<organism evidence="19 20">
    <name type="scientific">Phocaeicola dorei</name>
    <dbReference type="NCBI Taxonomy" id="357276"/>
    <lineage>
        <taxon>Bacteria</taxon>
        <taxon>Pseudomonadati</taxon>
        <taxon>Bacteroidota</taxon>
        <taxon>Bacteroidia</taxon>
        <taxon>Bacteroidales</taxon>
        <taxon>Bacteroidaceae</taxon>
        <taxon>Phocaeicola</taxon>
    </lineage>
</organism>
<evidence type="ECO:0000256" key="6">
    <source>
        <dbReference type="ARBA" id="ARBA00022516"/>
    </source>
</evidence>
<evidence type="ECO:0000256" key="4">
    <source>
        <dbReference type="ARBA" id="ARBA00013191"/>
    </source>
</evidence>
<keyword evidence="11" id="KW-0012">Acyltransferase</keyword>
<dbReference type="Pfam" id="PF02801">
    <property type="entry name" value="Ketoacyl-synt_C"/>
    <property type="match status" value="1"/>
</dbReference>
<gene>
    <name evidence="19" type="primary">fabB</name>
    <name evidence="19" type="ORF">CE91St7_09630</name>
</gene>
<proteinExistence type="inferred from homology"/>
<name>A0AA37KCN5_9BACT</name>
<sequence>MEDYIRKQKMKRVVITGMGIYSCIGRNQEEVKESLFQGKSGIGIAPARKEMGYFSALTGLVERPDLKKLLDRKKRHSLAEQGEYAYMATLEAFRQARIEEKFLLENEVGILYGNDSSAAPVIQAIDIIREKKNTALVGSGSIFQSMNSTITMNLSVIFHLKGINFTISGACASGSHAIGMAYLLIKSGLQDCILCGGAQEVNPYSVGSFDGLGAFSAREDEPEKASRPFDKNRDGLVPSGGGASLVLESYESAVKRGATILAEVIGYGFSSNGDHISVPNVDGPRRSLQMAVKDAGIPLEEIAYINAHATSTPVGDLNEAKAIAEVFGSHHPYVTSTKSQTGHEMWMAGASEVIYSTLMMNNGFIAPNLNFEEPDEASALLNIPSRRVETEFDTFLSNSFGFGGTNSSLIIRKFKENN</sequence>
<keyword evidence="5" id="KW-0963">Cytoplasm</keyword>
<dbReference type="PROSITE" id="PS00606">
    <property type="entry name" value="KS3_1"/>
    <property type="match status" value="1"/>
</dbReference>
<dbReference type="GO" id="GO:0006633">
    <property type="term" value="P:fatty acid biosynthetic process"/>
    <property type="evidence" value="ECO:0007669"/>
    <property type="project" value="UniProtKB-KW"/>
</dbReference>
<accession>A0AA37KCN5</accession>
<dbReference type="PANTHER" id="PTHR11712">
    <property type="entry name" value="POLYKETIDE SYNTHASE-RELATED"/>
    <property type="match status" value="1"/>
</dbReference>
<evidence type="ECO:0000256" key="16">
    <source>
        <dbReference type="ARBA" id="ARBA00048506"/>
    </source>
</evidence>
<evidence type="ECO:0000256" key="2">
    <source>
        <dbReference type="ARBA" id="ARBA00008467"/>
    </source>
</evidence>
<evidence type="ECO:0000256" key="17">
    <source>
        <dbReference type="RuleBase" id="RU003694"/>
    </source>
</evidence>
<dbReference type="PANTHER" id="PTHR11712:SF306">
    <property type="entry name" value="3-OXOACYL-[ACYL-CARRIER-PROTEIN] SYNTHASE 1"/>
    <property type="match status" value="1"/>
</dbReference>
<comment type="catalytic activity">
    <reaction evidence="16">
        <text>a fatty acyl-[ACP] + malonyl-[ACP] + H(+) = a 3-oxoacyl-[ACP] + holo-[ACP] + CO2</text>
        <dbReference type="Rhea" id="RHEA:22836"/>
        <dbReference type="Rhea" id="RHEA-COMP:9623"/>
        <dbReference type="Rhea" id="RHEA-COMP:9685"/>
        <dbReference type="Rhea" id="RHEA-COMP:9916"/>
        <dbReference type="Rhea" id="RHEA-COMP:14125"/>
        <dbReference type="ChEBI" id="CHEBI:15378"/>
        <dbReference type="ChEBI" id="CHEBI:16526"/>
        <dbReference type="ChEBI" id="CHEBI:64479"/>
        <dbReference type="ChEBI" id="CHEBI:78449"/>
        <dbReference type="ChEBI" id="CHEBI:78776"/>
        <dbReference type="ChEBI" id="CHEBI:138651"/>
        <dbReference type="EC" id="2.3.1.41"/>
    </reaction>
    <physiologicalReaction direction="left-to-right" evidence="16">
        <dbReference type="Rhea" id="RHEA:22837"/>
    </physiologicalReaction>
</comment>
<evidence type="ECO:0000256" key="3">
    <source>
        <dbReference type="ARBA" id="ARBA00011738"/>
    </source>
</evidence>
<dbReference type="EMBL" id="BQOB01000001">
    <property type="protein sequence ID" value="GKH80079.1"/>
    <property type="molecule type" value="Genomic_DNA"/>
</dbReference>
<evidence type="ECO:0000313" key="20">
    <source>
        <dbReference type="Proteomes" id="UP001055104"/>
    </source>
</evidence>
<evidence type="ECO:0000256" key="14">
    <source>
        <dbReference type="ARBA" id="ARBA00042143"/>
    </source>
</evidence>
<dbReference type="InterPro" id="IPR020841">
    <property type="entry name" value="PKS_Beta-ketoAc_synthase_dom"/>
</dbReference>
<dbReference type="CDD" id="cd00834">
    <property type="entry name" value="KAS_I_II"/>
    <property type="match status" value="1"/>
</dbReference>
<dbReference type="Pfam" id="PF00109">
    <property type="entry name" value="ketoacyl-synt"/>
    <property type="match status" value="1"/>
</dbReference>
<dbReference type="AlphaFoldDB" id="A0AA37KCN5"/>
<dbReference type="InterPro" id="IPR014031">
    <property type="entry name" value="Ketoacyl_synth_C"/>
</dbReference>
<evidence type="ECO:0000313" key="19">
    <source>
        <dbReference type="EMBL" id="GKH80079.1"/>
    </source>
</evidence>
<evidence type="ECO:0000256" key="9">
    <source>
        <dbReference type="ARBA" id="ARBA00023098"/>
    </source>
</evidence>
<comment type="similarity">
    <text evidence="2 17">Belongs to the thiolase-like superfamily. Beta-ketoacyl-ACP synthases family.</text>
</comment>
<dbReference type="SMART" id="SM00825">
    <property type="entry name" value="PKS_KS"/>
    <property type="match status" value="1"/>
</dbReference>
<dbReference type="GO" id="GO:0005829">
    <property type="term" value="C:cytosol"/>
    <property type="evidence" value="ECO:0007669"/>
    <property type="project" value="TreeGrafter"/>
</dbReference>
<feature type="domain" description="Ketosynthase family 3 (KS3)" evidence="18">
    <location>
        <begin position="10"/>
        <end position="413"/>
    </location>
</feature>
<evidence type="ECO:0000256" key="8">
    <source>
        <dbReference type="ARBA" id="ARBA00022832"/>
    </source>
</evidence>
<evidence type="ECO:0000256" key="11">
    <source>
        <dbReference type="ARBA" id="ARBA00023315"/>
    </source>
</evidence>
<keyword evidence="10" id="KW-0275">Fatty acid biosynthesis</keyword>
<keyword evidence="8" id="KW-0276">Fatty acid metabolism</keyword>
<comment type="catalytic activity">
    <reaction evidence="15">
        <text>(3Z)-decenoyl-[ACP] + malonyl-[ACP] + H(+) = 3-oxo-(5Z)-dodecenoyl-[ACP] + holo-[ACP] + CO2</text>
        <dbReference type="Rhea" id="RHEA:54940"/>
        <dbReference type="Rhea" id="RHEA-COMP:9623"/>
        <dbReference type="Rhea" id="RHEA-COMP:9685"/>
        <dbReference type="Rhea" id="RHEA-COMP:9927"/>
        <dbReference type="Rhea" id="RHEA-COMP:14042"/>
        <dbReference type="ChEBI" id="CHEBI:15378"/>
        <dbReference type="ChEBI" id="CHEBI:16526"/>
        <dbReference type="ChEBI" id="CHEBI:64479"/>
        <dbReference type="ChEBI" id="CHEBI:78449"/>
        <dbReference type="ChEBI" id="CHEBI:78798"/>
        <dbReference type="ChEBI" id="CHEBI:138410"/>
    </reaction>
    <physiologicalReaction direction="left-to-right" evidence="15">
        <dbReference type="Rhea" id="RHEA:54941"/>
    </physiologicalReaction>
</comment>
<dbReference type="InterPro" id="IPR000794">
    <property type="entry name" value="Beta-ketoacyl_synthase"/>
</dbReference>
<dbReference type="InterPro" id="IPR014030">
    <property type="entry name" value="Ketoacyl_synth_N"/>
</dbReference>
<reference evidence="19" key="1">
    <citation type="submission" date="2022-01" db="EMBL/GenBank/DDBJ databases">
        <title>Novel bile acid biosynthetic pathways are enriched in the microbiome of centenarians.</title>
        <authorList>
            <person name="Sato Y."/>
            <person name="Atarashi K."/>
            <person name="Plichta R.D."/>
            <person name="Arai Y."/>
            <person name="Sasajima S."/>
            <person name="Kearney M.S."/>
            <person name="Suda W."/>
            <person name="Takeshita K."/>
            <person name="Sasaki T."/>
            <person name="Okamoto S."/>
            <person name="Skelly N.A."/>
            <person name="Okamura Y."/>
            <person name="Vlamakis H."/>
            <person name="Li Y."/>
            <person name="Tanoue T."/>
            <person name="Takei H."/>
            <person name="Nittono H."/>
            <person name="Narushima S."/>
            <person name="Irie J."/>
            <person name="Itoh H."/>
            <person name="Moriya K."/>
            <person name="Sugiura Y."/>
            <person name="Suematsu M."/>
            <person name="Moritoki N."/>
            <person name="Shibata S."/>
            <person name="Littman R.D."/>
            <person name="Fischbach A.M."/>
            <person name="Uwamino Y."/>
            <person name="Inoue T."/>
            <person name="Honda A."/>
            <person name="Hattori M."/>
            <person name="Murai T."/>
            <person name="Xavier J.R."/>
            <person name="Hirose N."/>
            <person name="Honda K."/>
        </authorList>
    </citation>
    <scope>NUCLEOTIDE SEQUENCE</scope>
    <source>
        <strain evidence="19">CE91-St7</strain>
    </source>
</reference>